<dbReference type="RefSeq" id="WP_191211048.1">
    <property type="nucleotide sequence ID" value="NZ_BAABKL010000033.1"/>
</dbReference>
<gene>
    <name evidence="3" type="ORF">IF129_19705</name>
</gene>
<dbReference type="SUPFAM" id="SSF69572">
    <property type="entry name" value="Activating enzymes of the ubiquitin-like proteins"/>
    <property type="match status" value="1"/>
</dbReference>
<evidence type="ECO:0000313" key="3">
    <source>
        <dbReference type="EMBL" id="MBD3933770.1"/>
    </source>
</evidence>
<reference evidence="3" key="1">
    <citation type="submission" date="2020-09" db="EMBL/GenBank/DDBJ databases">
        <title>Secondary metabolite and genome analysis of marine Streptomyces chumphonensis KK1-2T.</title>
        <authorList>
            <person name="Phongsopitanun W."/>
            <person name="Kanchanasin P."/>
            <person name="Pittayakhajonwut P."/>
            <person name="Suwanborirux K."/>
            <person name="Tanasupawat S."/>
        </authorList>
    </citation>
    <scope>NUCLEOTIDE SEQUENCE</scope>
    <source>
        <strain evidence="3">KK1-2</strain>
    </source>
</reference>
<protein>
    <submittedName>
        <fullName evidence="3">ThiF family adenylyltransferase</fullName>
    </submittedName>
</protein>
<evidence type="ECO:0000259" key="2">
    <source>
        <dbReference type="Pfam" id="PF00899"/>
    </source>
</evidence>
<keyword evidence="3" id="KW-0808">Transferase</keyword>
<evidence type="ECO:0000313" key="4">
    <source>
        <dbReference type="Proteomes" id="UP000632289"/>
    </source>
</evidence>
<sequence>MHPKIKSALRRSWRDRHTVQYGVTPAHAVVLGPVDTATGSFLDLLDGTRSMEQLRQLARSLGLGHGAADGVVERLAGAGLLDDASAGRGAAAAVPEALRPDLASLSVVHPRAGTAVRLLAARRSAHVQVRGGGRVGGTLASLLAAAGVGRVDVVDGGCVSEWDTAPGGLGSRQTGERRTSALRKAVVRSAPWSRRPRGAAPGRPDGGLDLVIIAPRDGLAAYAPEAEAARELIAAGRPHLYTGVVEATGFVGPLVLPGQSACADCILRGRAAREPAWPLMVGQWRQARRTGPVACDTALATVTAGAAASFALSLLDGDGGARPGMRCSFTLPGLRPEEEAVRPYEECPCGAAAQERDVSGATASTWDAPEVTMASGPGGA</sequence>
<dbReference type="InterPro" id="IPR035985">
    <property type="entry name" value="Ubiquitin-activating_enz"/>
</dbReference>
<feature type="region of interest" description="Disordered" evidence="1">
    <location>
        <begin position="358"/>
        <end position="380"/>
    </location>
</feature>
<dbReference type="InterPro" id="IPR000594">
    <property type="entry name" value="ThiF_NAD_FAD-bd"/>
</dbReference>
<name>A0A927F2F3_9ACTN</name>
<proteinExistence type="predicted"/>
<dbReference type="Pfam" id="PF00899">
    <property type="entry name" value="ThiF"/>
    <property type="match status" value="1"/>
</dbReference>
<dbReference type="GO" id="GO:0008641">
    <property type="term" value="F:ubiquitin-like modifier activating enzyme activity"/>
    <property type="evidence" value="ECO:0007669"/>
    <property type="project" value="InterPro"/>
</dbReference>
<dbReference type="Proteomes" id="UP000632289">
    <property type="component" value="Unassembled WGS sequence"/>
</dbReference>
<comment type="caution">
    <text evidence="3">The sequence shown here is derived from an EMBL/GenBank/DDBJ whole genome shotgun (WGS) entry which is preliminary data.</text>
</comment>
<evidence type="ECO:0000256" key="1">
    <source>
        <dbReference type="SAM" id="MobiDB-lite"/>
    </source>
</evidence>
<accession>A0A927F2F3</accession>
<keyword evidence="4" id="KW-1185">Reference proteome</keyword>
<feature type="domain" description="THIF-type NAD/FAD binding fold" evidence="2">
    <location>
        <begin position="123"/>
        <end position="318"/>
    </location>
</feature>
<dbReference type="GO" id="GO:0016779">
    <property type="term" value="F:nucleotidyltransferase activity"/>
    <property type="evidence" value="ECO:0007669"/>
    <property type="project" value="UniProtKB-KW"/>
</dbReference>
<dbReference type="EMBL" id="JACXYU010000011">
    <property type="protein sequence ID" value="MBD3933770.1"/>
    <property type="molecule type" value="Genomic_DNA"/>
</dbReference>
<organism evidence="3 4">
    <name type="scientific">Streptomyces chumphonensis</name>
    <dbReference type="NCBI Taxonomy" id="1214925"/>
    <lineage>
        <taxon>Bacteria</taxon>
        <taxon>Bacillati</taxon>
        <taxon>Actinomycetota</taxon>
        <taxon>Actinomycetes</taxon>
        <taxon>Kitasatosporales</taxon>
        <taxon>Streptomycetaceae</taxon>
        <taxon>Streptomyces</taxon>
    </lineage>
</organism>
<keyword evidence="3" id="KW-0548">Nucleotidyltransferase</keyword>
<dbReference type="Gene3D" id="3.40.50.720">
    <property type="entry name" value="NAD(P)-binding Rossmann-like Domain"/>
    <property type="match status" value="1"/>
</dbReference>
<dbReference type="AlphaFoldDB" id="A0A927F2F3"/>